<dbReference type="GO" id="GO:0006400">
    <property type="term" value="P:tRNA modification"/>
    <property type="evidence" value="ECO:0007669"/>
    <property type="project" value="TreeGrafter"/>
</dbReference>
<dbReference type="EC" id="2.5.1.75" evidence="10"/>
<dbReference type="AlphaFoldDB" id="A0A4R3J6I9"/>
<evidence type="ECO:0000256" key="9">
    <source>
        <dbReference type="ARBA" id="ARBA00049563"/>
    </source>
</evidence>
<dbReference type="InterPro" id="IPR027417">
    <property type="entry name" value="P-loop_NTPase"/>
</dbReference>
<comment type="catalytic activity">
    <reaction evidence="9 10 11">
        <text>adenosine(37) in tRNA + dimethylallyl diphosphate = N(6)-dimethylallyladenosine(37) in tRNA + diphosphate</text>
        <dbReference type="Rhea" id="RHEA:26482"/>
        <dbReference type="Rhea" id="RHEA-COMP:10162"/>
        <dbReference type="Rhea" id="RHEA-COMP:10375"/>
        <dbReference type="ChEBI" id="CHEBI:33019"/>
        <dbReference type="ChEBI" id="CHEBI:57623"/>
        <dbReference type="ChEBI" id="CHEBI:74411"/>
        <dbReference type="ChEBI" id="CHEBI:74415"/>
        <dbReference type="EC" id="2.5.1.75"/>
    </reaction>
</comment>
<comment type="caution">
    <text evidence="10">Lacks conserved residue(s) required for the propagation of feature annotation.</text>
</comment>
<evidence type="ECO:0000256" key="1">
    <source>
        <dbReference type="ARBA" id="ARBA00001946"/>
    </source>
</evidence>
<dbReference type="InterPro" id="IPR018022">
    <property type="entry name" value="IPT"/>
</dbReference>
<comment type="subunit">
    <text evidence="10">Monomer.</text>
</comment>
<protein>
    <recommendedName>
        <fullName evidence="10">tRNA dimethylallyltransferase</fullName>
        <ecNumber evidence="10">2.5.1.75</ecNumber>
    </recommendedName>
    <alternativeName>
        <fullName evidence="10">Dimethylallyl diphosphate:tRNA dimethylallyltransferase</fullName>
        <shortName evidence="10">DMAPP:tRNA dimethylallyltransferase</shortName>
        <shortName evidence="10">DMATase</shortName>
    </alternativeName>
    <alternativeName>
        <fullName evidence="10">Isopentenyl-diphosphate:tRNA isopentenyltransferase</fullName>
        <shortName evidence="10">IPP transferase</shortName>
        <shortName evidence="10">IPPT</shortName>
        <shortName evidence="10">IPTase</shortName>
    </alternativeName>
</protein>
<reference evidence="14 15" key="1">
    <citation type="submission" date="2019-03" db="EMBL/GenBank/DDBJ databases">
        <title>Genomic Encyclopedia of Type Strains, Phase IV (KMG-IV): sequencing the most valuable type-strain genomes for metagenomic binning, comparative biology and taxonomic classification.</title>
        <authorList>
            <person name="Goeker M."/>
        </authorList>
    </citation>
    <scope>NUCLEOTIDE SEQUENCE [LARGE SCALE GENOMIC DNA]</scope>
    <source>
        <strain evidence="14 15">DSM 101688</strain>
    </source>
</reference>
<evidence type="ECO:0000256" key="2">
    <source>
        <dbReference type="ARBA" id="ARBA00003213"/>
    </source>
</evidence>
<keyword evidence="15" id="KW-1185">Reference proteome</keyword>
<evidence type="ECO:0000313" key="14">
    <source>
        <dbReference type="EMBL" id="TCS60982.1"/>
    </source>
</evidence>
<evidence type="ECO:0000256" key="3">
    <source>
        <dbReference type="ARBA" id="ARBA00005842"/>
    </source>
</evidence>
<feature type="site" description="Interaction with substrate tRNA" evidence="10">
    <location>
        <position position="113"/>
    </location>
</feature>
<dbReference type="HAMAP" id="MF_00185">
    <property type="entry name" value="IPP_trans"/>
    <property type="match status" value="1"/>
</dbReference>
<keyword evidence="6 10" id="KW-0547">Nucleotide-binding</keyword>
<evidence type="ECO:0000256" key="11">
    <source>
        <dbReference type="RuleBase" id="RU003783"/>
    </source>
</evidence>
<evidence type="ECO:0000313" key="15">
    <source>
        <dbReference type="Proteomes" id="UP000295304"/>
    </source>
</evidence>
<dbReference type="PANTHER" id="PTHR11088">
    <property type="entry name" value="TRNA DIMETHYLALLYLTRANSFERASE"/>
    <property type="match status" value="1"/>
</dbReference>
<dbReference type="PANTHER" id="PTHR11088:SF60">
    <property type="entry name" value="TRNA DIMETHYLALLYLTRANSFERASE"/>
    <property type="match status" value="1"/>
</dbReference>
<dbReference type="SUPFAM" id="SSF52540">
    <property type="entry name" value="P-loop containing nucleoside triphosphate hydrolases"/>
    <property type="match status" value="1"/>
</dbReference>
<keyword evidence="5 10" id="KW-0819">tRNA processing</keyword>
<dbReference type="NCBIfam" id="TIGR00174">
    <property type="entry name" value="miaA"/>
    <property type="match status" value="1"/>
</dbReference>
<evidence type="ECO:0000256" key="12">
    <source>
        <dbReference type="RuleBase" id="RU003784"/>
    </source>
</evidence>
<keyword evidence="8 10" id="KW-0460">Magnesium</keyword>
<accession>A0A4R3J6I9</accession>
<evidence type="ECO:0000256" key="5">
    <source>
        <dbReference type="ARBA" id="ARBA00022694"/>
    </source>
</evidence>
<dbReference type="Gene3D" id="3.40.50.300">
    <property type="entry name" value="P-loop containing nucleotide triphosphate hydrolases"/>
    <property type="match status" value="1"/>
</dbReference>
<keyword evidence="7 10" id="KW-0067">ATP-binding</keyword>
<dbReference type="InterPro" id="IPR039657">
    <property type="entry name" value="Dimethylallyltransferase"/>
</dbReference>
<keyword evidence="4 10" id="KW-0808">Transferase</keyword>
<feature type="binding site" evidence="10">
    <location>
        <begin position="22"/>
        <end position="29"/>
    </location>
    <ligand>
        <name>ATP</name>
        <dbReference type="ChEBI" id="CHEBI:30616"/>
    </ligand>
</feature>
<feature type="region of interest" description="Interaction with substrate tRNA" evidence="10">
    <location>
        <begin position="47"/>
        <end position="50"/>
    </location>
</feature>
<dbReference type="Gene3D" id="1.10.20.140">
    <property type="match status" value="1"/>
</dbReference>
<feature type="site" description="Interaction with substrate tRNA" evidence="10">
    <location>
        <position position="135"/>
    </location>
</feature>
<dbReference type="GO" id="GO:0052381">
    <property type="term" value="F:tRNA dimethylallyltransferase activity"/>
    <property type="evidence" value="ECO:0007669"/>
    <property type="project" value="UniProtKB-UniRule"/>
</dbReference>
<dbReference type="GO" id="GO:0005524">
    <property type="term" value="F:ATP binding"/>
    <property type="evidence" value="ECO:0007669"/>
    <property type="project" value="UniProtKB-UniRule"/>
</dbReference>
<comment type="function">
    <text evidence="2 10 12">Catalyzes the transfer of a dimethylallyl group onto the adenine at position 37 in tRNAs that read codons beginning with uridine, leading to the formation of N6-(dimethylallyl)adenosine (i(6)A).</text>
</comment>
<proteinExistence type="inferred from homology"/>
<organism evidence="14 15">
    <name type="scientific">Varunaivibrio sulfuroxidans</name>
    <dbReference type="NCBI Taxonomy" id="1773489"/>
    <lineage>
        <taxon>Bacteria</taxon>
        <taxon>Pseudomonadati</taxon>
        <taxon>Pseudomonadota</taxon>
        <taxon>Alphaproteobacteria</taxon>
        <taxon>Rhodospirillales</taxon>
        <taxon>Magnetovibrionaceae</taxon>
        <taxon>Varunaivibrio</taxon>
    </lineage>
</organism>
<feature type="region of interest" description="Interaction with substrate tRNA" evidence="10">
    <location>
        <begin position="171"/>
        <end position="175"/>
    </location>
</feature>
<evidence type="ECO:0000256" key="10">
    <source>
        <dbReference type="HAMAP-Rule" id="MF_00185"/>
    </source>
</evidence>
<evidence type="ECO:0000256" key="8">
    <source>
        <dbReference type="ARBA" id="ARBA00022842"/>
    </source>
</evidence>
<comment type="cofactor">
    <cofactor evidence="1 10">
        <name>Mg(2+)</name>
        <dbReference type="ChEBI" id="CHEBI:18420"/>
    </cofactor>
</comment>
<dbReference type="Pfam" id="PF01715">
    <property type="entry name" value="IPPT"/>
    <property type="match status" value="1"/>
</dbReference>
<dbReference type="RefSeq" id="WP_132939797.1">
    <property type="nucleotide sequence ID" value="NZ_CP119676.1"/>
</dbReference>
<gene>
    <name evidence="10" type="primary">miaA</name>
    <name evidence="14" type="ORF">EDD55_109144</name>
</gene>
<feature type="binding site" evidence="10">
    <location>
        <begin position="24"/>
        <end position="29"/>
    </location>
    <ligand>
        <name>substrate</name>
    </ligand>
</feature>
<evidence type="ECO:0000256" key="13">
    <source>
        <dbReference type="RuleBase" id="RU003785"/>
    </source>
</evidence>
<dbReference type="OrthoDB" id="9776390at2"/>
<dbReference type="Proteomes" id="UP000295304">
    <property type="component" value="Unassembled WGS sequence"/>
</dbReference>
<evidence type="ECO:0000256" key="7">
    <source>
        <dbReference type="ARBA" id="ARBA00022840"/>
    </source>
</evidence>
<evidence type="ECO:0000256" key="4">
    <source>
        <dbReference type="ARBA" id="ARBA00022679"/>
    </source>
</evidence>
<sequence length="326" mass="35673">MTKPPTSGASGAAERAVLAVIGPTASGKSSLALDVATAFNGTVINADSLQVYKELRILTARPSAEEEACAPHRLYGVLPGNAGCSAGRWLDMAQREIGAAQDEGRLPIVVGGTGMYLQALIEGLSPMPDIPDEMRARAARRREALGAAAFHEEVAAFDPEAARRIPPGDTQRLIRAWEIYHQTGRTFSAWRAAPRRRAATLENMQFHILALTPERSVLYPSIERRFDAMMTGGAVDEVRALLALGYPPGAAVMNAVGVEQIKAYLEGTLRLEDAVSAAKTLSRRYAKRQLTWLRRQVSRAKRIDTQYSESLKPEIFSFIRQFLLTR</sequence>
<dbReference type="EMBL" id="SLZW01000009">
    <property type="protein sequence ID" value="TCS60982.1"/>
    <property type="molecule type" value="Genomic_DNA"/>
</dbReference>
<evidence type="ECO:0000256" key="6">
    <source>
        <dbReference type="ARBA" id="ARBA00022741"/>
    </source>
</evidence>
<name>A0A4R3J6I9_9PROT</name>
<comment type="similarity">
    <text evidence="3 10 13">Belongs to the IPP transferase family.</text>
</comment>
<comment type="caution">
    <text evidence="14">The sequence shown here is derived from an EMBL/GenBank/DDBJ whole genome shotgun (WGS) entry which is preliminary data.</text>
</comment>